<evidence type="ECO:0000313" key="2">
    <source>
        <dbReference type="EMBL" id="KAK8764033.1"/>
    </source>
</evidence>
<gene>
    <name evidence="2" type="ORF">V5799_033358</name>
</gene>
<feature type="region of interest" description="Disordered" evidence="1">
    <location>
        <begin position="65"/>
        <end position="115"/>
    </location>
</feature>
<name>A0AAQ4DNJ3_AMBAM</name>
<dbReference type="EMBL" id="JARKHS020028752">
    <property type="protein sequence ID" value="KAK8764033.1"/>
    <property type="molecule type" value="Genomic_DNA"/>
</dbReference>
<dbReference type="Proteomes" id="UP001321473">
    <property type="component" value="Unassembled WGS sequence"/>
</dbReference>
<reference evidence="2 3" key="1">
    <citation type="journal article" date="2023" name="Arcadia Sci">
        <title>De novo assembly of a long-read Amblyomma americanum tick genome.</title>
        <authorList>
            <person name="Chou S."/>
            <person name="Poskanzer K.E."/>
            <person name="Rollins M."/>
            <person name="Thuy-Boun P.S."/>
        </authorList>
    </citation>
    <scope>NUCLEOTIDE SEQUENCE [LARGE SCALE GENOMIC DNA]</scope>
    <source>
        <strain evidence="2">F_SG_1</strain>
        <tissue evidence="2">Salivary glands</tissue>
    </source>
</reference>
<comment type="caution">
    <text evidence="2">The sequence shown here is derived from an EMBL/GenBank/DDBJ whole genome shotgun (WGS) entry which is preliminary data.</text>
</comment>
<keyword evidence="3" id="KW-1185">Reference proteome</keyword>
<accession>A0AAQ4DNJ3</accession>
<sequence>MRNLTRTYRHFLKTGKTTGSGAISWPHFERLHSFLGSLPVNDPTLAQEYSCGGQSSVEHLIGQMVHGTSSTSSRTATPASDVFEASTEISRPQNLDSSTSEGNENTPPPQQPISSAAATIAQEEACHMCDRIPASSAHRAEAAERELRLVMLQRWYCESGSTSCRRRWSMS</sequence>
<protein>
    <submittedName>
        <fullName evidence="2">Uncharacterized protein</fullName>
    </submittedName>
</protein>
<feature type="compositionally biased region" description="Low complexity" evidence="1">
    <location>
        <begin position="68"/>
        <end position="80"/>
    </location>
</feature>
<dbReference type="AlphaFoldDB" id="A0AAQ4DNJ3"/>
<evidence type="ECO:0000313" key="3">
    <source>
        <dbReference type="Proteomes" id="UP001321473"/>
    </source>
</evidence>
<evidence type="ECO:0000256" key="1">
    <source>
        <dbReference type="SAM" id="MobiDB-lite"/>
    </source>
</evidence>
<organism evidence="2 3">
    <name type="scientific">Amblyomma americanum</name>
    <name type="common">Lone star tick</name>
    <dbReference type="NCBI Taxonomy" id="6943"/>
    <lineage>
        <taxon>Eukaryota</taxon>
        <taxon>Metazoa</taxon>
        <taxon>Ecdysozoa</taxon>
        <taxon>Arthropoda</taxon>
        <taxon>Chelicerata</taxon>
        <taxon>Arachnida</taxon>
        <taxon>Acari</taxon>
        <taxon>Parasitiformes</taxon>
        <taxon>Ixodida</taxon>
        <taxon>Ixodoidea</taxon>
        <taxon>Ixodidae</taxon>
        <taxon>Amblyomminae</taxon>
        <taxon>Amblyomma</taxon>
    </lineage>
</organism>
<proteinExistence type="predicted"/>
<feature type="compositionally biased region" description="Polar residues" evidence="1">
    <location>
        <begin position="87"/>
        <end position="105"/>
    </location>
</feature>